<dbReference type="EMBL" id="JH819097">
    <property type="protein sequence ID" value="EKC35281.1"/>
    <property type="molecule type" value="Genomic_DNA"/>
</dbReference>
<dbReference type="HOGENOM" id="CLU_1215814_0_0_1"/>
<name>K1RLP8_MAGGI</name>
<protein>
    <submittedName>
        <fullName evidence="5">THAP domain-containing protein 10</fullName>
    </submittedName>
</protein>
<keyword evidence="3" id="KW-0862">Zinc</keyword>
<dbReference type="SUPFAM" id="SSF57716">
    <property type="entry name" value="Glucocorticoid receptor-like (DNA-binding domain)"/>
    <property type="match status" value="1"/>
</dbReference>
<dbReference type="InParanoid" id="K1RLP8"/>
<dbReference type="InterPro" id="IPR026516">
    <property type="entry name" value="THAP1/10"/>
</dbReference>
<keyword evidence="2" id="KW-0863">Zinc-finger</keyword>
<dbReference type="SMART" id="SM00692">
    <property type="entry name" value="DM3"/>
    <property type="match status" value="1"/>
</dbReference>
<dbReference type="InterPro" id="IPR038441">
    <property type="entry name" value="THAP_Znf_sf"/>
</dbReference>
<keyword evidence="4" id="KW-0238">DNA-binding</keyword>
<gene>
    <name evidence="5" type="ORF">CGI_10003340</name>
</gene>
<evidence type="ECO:0000256" key="4">
    <source>
        <dbReference type="ARBA" id="ARBA00023125"/>
    </source>
</evidence>
<dbReference type="Pfam" id="PF05485">
    <property type="entry name" value="THAP"/>
    <property type="match status" value="1"/>
</dbReference>
<evidence type="ECO:0000256" key="1">
    <source>
        <dbReference type="ARBA" id="ARBA00022723"/>
    </source>
</evidence>
<dbReference type="GO" id="GO:0008270">
    <property type="term" value="F:zinc ion binding"/>
    <property type="evidence" value="ECO:0007669"/>
    <property type="project" value="UniProtKB-KW"/>
</dbReference>
<dbReference type="AlphaFoldDB" id="K1RLP8"/>
<dbReference type="PROSITE" id="PS50950">
    <property type="entry name" value="ZF_THAP"/>
    <property type="match status" value="1"/>
</dbReference>
<evidence type="ECO:0000313" key="5">
    <source>
        <dbReference type="EMBL" id="EKC35281.1"/>
    </source>
</evidence>
<dbReference type="GO" id="GO:0043565">
    <property type="term" value="F:sequence-specific DNA binding"/>
    <property type="evidence" value="ECO:0007669"/>
    <property type="project" value="InterPro"/>
</dbReference>
<organism evidence="5">
    <name type="scientific">Magallana gigas</name>
    <name type="common">Pacific oyster</name>
    <name type="synonym">Crassostrea gigas</name>
    <dbReference type="NCBI Taxonomy" id="29159"/>
    <lineage>
        <taxon>Eukaryota</taxon>
        <taxon>Metazoa</taxon>
        <taxon>Spiralia</taxon>
        <taxon>Lophotrochozoa</taxon>
        <taxon>Mollusca</taxon>
        <taxon>Bivalvia</taxon>
        <taxon>Autobranchia</taxon>
        <taxon>Pteriomorphia</taxon>
        <taxon>Ostreida</taxon>
        <taxon>Ostreoidea</taxon>
        <taxon>Ostreidae</taxon>
        <taxon>Magallana</taxon>
    </lineage>
</organism>
<dbReference type="SMART" id="SM00980">
    <property type="entry name" value="THAP"/>
    <property type="match status" value="1"/>
</dbReference>
<proteinExistence type="predicted"/>
<keyword evidence="1" id="KW-0479">Metal-binding</keyword>
<dbReference type="Gene3D" id="6.20.210.20">
    <property type="entry name" value="THAP domain"/>
    <property type="match status" value="1"/>
</dbReference>
<dbReference type="InterPro" id="IPR006612">
    <property type="entry name" value="THAP_Znf"/>
</dbReference>
<reference evidence="5" key="1">
    <citation type="journal article" date="2012" name="Nature">
        <title>The oyster genome reveals stress adaptation and complexity of shell formation.</title>
        <authorList>
            <person name="Zhang G."/>
            <person name="Fang X."/>
            <person name="Guo X."/>
            <person name="Li L."/>
            <person name="Luo R."/>
            <person name="Xu F."/>
            <person name="Yang P."/>
            <person name="Zhang L."/>
            <person name="Wang X."/>
            <person name="Qi H."/>
            <person name="Xiong Z."/>
            <person name="Que H."/>
            <person name="Xie Y."/>
            <person name="Holland P.W."/>
            <person name="Paps J."/>
            <person name="Zhu Y."/>
            <person name="Wu F."/>
            <person name="Chen Y."/>
            <person name="Wang J."/>
            <person name="Peng C."/>
            <person name="Meng J."/>
            <person name="Yang L."/>
            <person name="Liu J."/>
            <person name="Wen B."/>
            <person name="Zhang N."/>
            <person name="Huang Z."/>
            <person name="Zhu Q."/>
            <person name="Feng Y."/>
            <person name="Mount A."/>
            <person name="Hedgecock D."/>
            <person name="Xu Z."/>
            <person name="Liu Y."/>
            <person name="Domazet-Loso T."/>
            <person name="Du Y."/>
            <person name="Sun X."/>
            <person name="Zhang S."/>
            <person name="Liu B."/>
            <person name="Cheng P."/>
            <person name="Jiang X."/>
            <person name="Li J."/>
            <person name="Fan D."/>
            <person name="Wang W."/>
            <person name="Fu W."/>
            <person name="Wang T."/>
            <person name="Wang B."/>
            <person name="Zhang J."/>
            <person name="Peng Z."/>
            <person name="Li Y."/>
            <person name="Li N."/>
            <person name="Wang J."/>
            <person name="Chen M."/>
            <person name="He Y."/>
            <person name="Tan F."/>
            <person name="Song X."/>
            <person name="Zheng Q."/>
            <person name="Huang R."/>
            <person name="Yang H."/>
            <person name="Du X."/>
            <person name="Chen L."/>
            <person name="Yang M."/>
            <person name="Gaffney P.M."/>
            <person name="Wang S."/>
            <person name="Luo L."/>
            <person name="She Z."/>
            <person name="Ming Y."/>
            <person name="Huang W."/>
            <person name="Zhang S."/>
            <person name="Huang B."/>
            <person name="Zhang Y."/>
            <person name="Qu T."/>
            <person name="Ni P."/>
            <person name="Miao G."/>
            <person name="Wang J."/>
            <person name="Wang Q."/>
            <person name="Steinberg C.E."/>
            <person name="Wang H."/>
            <person name="Li N."/>
            <person name="Qian L."/>
            <person name="Zhang G."/>
            <person name="Li Y."/>
            <person name="Yang H."/>
            <person name="Liu X."/>
            <person name="Wang J."/>
            <person name="Yin Y."/>
            <person name="Wang J."/>
        </authorList>
    </citation>
    <scope>NUCLEOTIDE SEQUENCE [LARGE SCALE GENOMIC DNA]</scope>
    <source>
        <strain evidence="5">05x7-T-G4-1.051#20</strain>
    </source>
</reference>
<dbReference type="PANTHER" id="PTHR46600">
    <property type="entry name" value="THAP DOMAIN-CONTAINING"/>
    <property type="match status" value="1"/>
</dbReference>
<sequence length="228" mass="26143">MASKSKGRMCVVAGCSKRQSDGVSVHVFPKDERQRAAWVRFVKLTRADWSGPSQYTVICSDHFNDDCYEVRFSYMKDFGIPVNKCLIKGSVPSIYPKRKRDQLNEAFLHSPQHKNPPVRKAHAKRAKNKILAELLCENTTEPIEEEEDPHECTESQQSPIQGRKLIFNPECAALVSSSMAEMTSLPHSHHYPHQFLSLICQVRENQQTRQMKLLRCMNHPVPAQKTLR</sequence>
<evidence type="ECO:0000256" key="2">
    <source>
        <dbReference type="ARBA" id="ARBA00022771"/>
    </source>
</evidence>
<accession>K1RLP8</accession>
<dbReference type="PANTHER" id="PTHR46600:SF11">
    <property type="entry name" value="THAP DOMAIN-CONTAINING PROTEIN 10"/>
    <property type="match status" value="1"/>
</dbReference>
<evidence type="ECO:0000256" key="3">
    <source>
        <dbReference type="ARBA" id="ARBA00022833"/>
    </source>
</evidence>